<gene>
    <name evidence="3" type="ORF">ABR63_00935</name>
</gene>
<dbReference type="EMBL" id="LIAV01000026">
    <property type="protein sequence ID" value="KRO41113.1"/>
    <property type="molecule type" value="Genomic_DNA"/>
</dbReference>
<dbReference type="InterPro" id="IPR020904">
    <property type="entry name" value="Sc_DH/Rdtase_CS"/>
</dbReference>
<keyword evidence="2" id="KW-0560">Oxidoreductase</keyword>
<dbReference type="InterPro" id="IPR002347">
    <property type="entry name" value="SDR_fam"/>
</dbReference>
<dbReference type="Gene3D" id="3.40.50.720">
    <property type="entry name" value="NAD(P)-binding Rossmann-like Domain"/>
    <property type="match status" value="1"/>
</dbReference>
<dbReference type="GO" id="GO:0016491">
    <property type="term" value="F:oxidoreductase activity"/>
    <property type="evidence" value="ECO:0007669"/>
    <property type="project" value="UniProtKB-KW"/>
</dbReference>
<dbReference type="FunFam" id="3.40.50.720:FF:000084">
    <property type="entry name" value="Short-chain dehydrogenase reductase"/>
    <property type="match status" value="1"/>
</dbReference>
<dbReference type="SUPFAM" id="SSF51735">
    <property type="entry name" value="NAD(P)-binding Rossmann-fold domains"/>
    <property type="match status" value="1"/>
</dbReference>
<organism evidence="3 4">
    <name type="scientific">SAR86 cluster bacterium BACL1 MAG-120920-bin57</name>
    <dbReference type="NCBI Taxonomy" id="1655571"/>
    <lineage>
        <taxon>Bacteria</taxon>
        <taxon>Pseudomonadati</taxon>
        <taxon>Pseudomonadota</taxon>
        <taxon>Gammaproteobacteria</taxon>
        <taxon>SAR86 cluster</taxon>
    </lineage>
</organism>
<protein>
    <recommendedName>
        <fullName evidence="5">Short-chain dehydrogenase</fullName>
    </recommendedName>
</protein>
<dbReference type="AlphaFoldDB" id="A0A0R2PT27"/>
<dbReference type="Pfam" id="PF13561">
    <property type="entry name" value="adh_short_C2"/>
    <property type="match status" value="1"/>
</dbReference>
<evidence type="ECO:0008006" key="5">
    <source>
        <dbReference type="Google" id="ProtNLM"/>
    </source>
</evidence>
<reference evidence="4" key="1">
    <citation type="submission" date="2015-10" db="EMBL/GenBank/DDBJ databases">
        <title>Metagenome-Assembled Genomes uncover a global brackish microbiome.</title>
        <authorList>
            <person name="Hugerth L.W."/>
            <person name="Larsson J."/>
            <person name="Alneberg J."/>
            <person name="Lindh M.V."/>
            <person name="Legrand C."/>
            <person name="Pinhassi J."/>
            <person name="Andersson A."/>
        </authorList>
    </citation>
    <scope>NUCLEOTIDE SEQUENCE [LARGE SCALE GENOMIC DNA]</scope>
</reference>
<comment type="caution">
    <text evidence="3">The sequence shown here is derived from an EMBL/GenBank/DDBJ whole genome shotgun (WGS) entry which is preliminary data.</text>
</comment>
<evidence type="ECO:0000313" key="3">
    <source>
        <dbReference type="EMBL" id="KRO41113.1"/>
    </source>
</evidence>
<dbReference type="CDD" id="cd05233">
    <property type="entry name" value="SDR_c"/>
    <property type="match status" value="1"/>
</dbReference>
<comment type="similarity">
    <text evidence="1">Belongs to the short-chain dehydrogenases/reductases (SDR) family.</text>
</comment>
<accession>A0A0R2PT27</accession>
<dbReference type="PROSITE" id="PS00061">
    <property type="entry name" value="ADH_SHORT"/>
    <property type="match status" value="1"/>
</dbReference>
<dbReference type="Proteomes" id="UP000050874">
    <property type="component" value="Unassembled WGS sequence"/>
</dbReference>
<dbReference type="PANTHER" id="PTHR24321:SF8">
    <property type="entry name" value="ESTRADIOL 17-BETA-DEHYDROGENASE 8-RELATED"/>
    <property type="match status" value="1"/>
</dbReference>
<dbReference type="InterPro" id="IPR036291">
    <property type="entry name" value="NAD(P)-bd_dom_sf"/>
</dbReference>
<evidence type="ECO:0000313" key="4">
    <source>
        <dbReference type="Proteomes" id="UP000050874"/>
    </source>
</evidence>
<dbReference type="PRINTS" id="PR00080">
    <property type="entry name" value="SDRFAMILY"/>
</dbReference>
<evidence type="ECO:0000256" key="1">
    <source>
        <dbReference type="ARBA" id="ARBA00006484"/>
    </source>
</evidence>
<sequence length="255" mass="27325">MLLYFLMSNISFDYSKANILVTGGTSGIGKAIAESYLAAGAFVTITGTKSSLQEYPDILGKFSYIQLNLEDKKSIDNVANSIKKLDILINNGGLAFPGGKSEDDPDIFDRAVYIHLNSFYRLSNALQPTLIKSSIQGGASIIGIASMTSFFGLPIVPGYGAGKGGLVQLIKTLSMKWANEKIRVNAVAAGYIKTRMTEPIINSKEMSQDIINRIALKKFGNPLDVANAVLFLTSPAASYITGETLRVDGGYSISS</sequence>
<proteinExistence type="inferred from homology"/>
<dbReference type="PANTHER" id="PTHR24321">
    <property type="entry name" value="DEHYDROGENASES, SHORT CHAIN"/>
    <property type="match status" value="1"/>
</dbReference>
<evidence type="ECO:0000256" key="2">
    <source>
        <dbReference type="ARBA" id="ARBA00023002"/>
    </source>
</evidence>
<dbReference type="PRINTS" id="PR00081">
    <property type="entry name" value="GDHRDH"/>
</dbReference>
<name>A0A0R2PT27_9GAMM</name>